<dbReference type="Proteomes" id="UP000675881">
    <property type="component" value="Chromosome 2"/>
</dbReference>
<dbReference type="PANTHER" id="PTHR24253:SF89">
    <property type="entry name" value="TRANSMEMBRANE PROTEASE SERINE 2"/>
    <property type="match status" value="1"/>
</dbReference>
<dbReference type="InterPro" id="IPR018114">
    <property type="entry name" value="TRYPSIN_HIS"/>
</dbReference>
<dbReference type="Pfam" id="PF00089">
    <property type="entry name" value="Trypsin"/>
    <property type="match status" value="1"/>
</dbReference>
<name>A0A7R8CSM0_LEPSM</name>
<dbReference type="SUPFAM" id="SSF50494">
    <property type="entry name" value="Trypsin-like serine proteases"/>
    <property type="match status" value="1"/>
</dbReference>
<dbReference type="PANTHER" id="PTHR24253">
    <property type="entry name" value="TRANSMEMBRANE PROTEASE SERINE"/>
    <property type="match status" value="1"/>
</dbReference>
<dbReference type="AlphaFoldDB" id="A0A7R8CSM0"/>
<keyword evidence="1" id="KW-1015">Disulfide bond</keyword>
<proteinExistence type="predicted"/>
<keyword evidence="3" id="KW-1185">Reference proteome</keyword>
<dbReference type="GO" id="GO:0006508">
    <property type="term" value="P:proteolysis"/>
    <property type="evidence" value="ECO:0007669"/>
    <property type="project" value="InterPro"/>
</dbReference>
<dbReference type="EMBL" id="HG994581">
    <property type="protein sequence ID" value="CAF2878869.1"/>
    <property type="molecule type" value="Genomic_DNA"/>
</dbReference>
<evidence type="ECO:0000313" key="2">
    <source>
        <dbReference type="EMBL" id="CAF2878869.1"/>
    </source>
</evidence>
<dbReference type="InterPro" id="IPR009003">
    <property type="entry name" value="Peptidase_S1_PA"/>
</dbReference>
<sequence>MRKGIPTHGKMDNKRSSGRRRREIPWQVAIVFEFKSITVNNVCGGSIIGTYYVLSAAHCFDGITVDGVKHDKDLELSSVYAGGHLEMQSGKEYKMRKVLVHPAFARTAFIAPKCNDRCSRTMRLNLSVLTPTLDISSFSYPLRVCVSAPPRDPANVEKRIPESPLFFAPTSLYNKI</sequence>
<evidence type="ECO:0000256" key="1">
    <source>
        <dbReference type="ARBA" id="ARBA00023157"/>
    </source>
</evidence>
<evidence type="ECO:0000313" key="3">
    <source>
        <dbReference type="Proteomes" id="UP000675881"/>
    </source>
</evidence>
<organism evidence="2 3">
    <name type="scientific">Lepeophtheirus salmonis</name>
    <name type="common">Salmon louse</name>
    <name type="synonym">Caligus salmonis</name>
    <dbReference type="NCBI Taxonomy" id="72036"/>
    <lineage>
        <taxon>Eukaryota</taxon>
        <taxon>Metazoa</taxon>
        <taxon>Ecdysozoa</taxon>
        <taxon>Arthropoda</taxon>
        <taxon>Crustacea</taxon>
        <taxon>Multicrustacea</taxon>
        <taxon>Hexanauplia</taxon>
        <taxon>Copepoda</taxon>
        <taxon>Siphonostomatoida</taxon>
        <taxon>Caligidae</taxon>
        <taxon>Lepeophtheirus</taxon>
    </lineage>
</organism>
<dbReference type="InterPro" id="IPR001254">
    <property type="entry name" value="Trypsin_dom"/>
</dbReference>
<gene>
    <name evidence="2" type="ORF">LSAA_6199</name>
</gene>
<dbReference type="GO" id="GO:0004252">
    <property type="term" value="F:serine-type endopeptidase activity"/>
    <property type="evidence" value="ECO:0007669"/>
    <property type="project" value="InterPro"/>
</dbReference>
<accession>A0A7R8CSM0</accession>
<dbReference type="Gene3D" id="2.40.10.10">
    <property type="entry name" value="Trypsin-like serine proteases"/>
    <property type="match status" value="1"/>
</dbReference>
<dbReference type="PROSITE" id="PS00134">
    <property type="entry name" value="TRYPSIN_HIS"/>
    <property type="match status" value="1"/>
</dbReference>
<dbReference type="InterPro" id="IPR043504">
    <property type="entry name" value="Peptidase_S1_PA_chymotrypsin"/>
</dbReference>
<reference evidence="2" key="1">
    <citation type="submission" date="2021-02" db="EMBL/GenBank/DDBJ databases">
        <authorList>
            <person name="Bekaert M."/>
        </authorList>
    </citation>
    <scope>NUCLEOTIDE SEQUENCE</scope>
    <source>
        <strain evidence="2">IoA-00</strain>
    </source>
</reference>
<protein>
    <submittedName>
        <fullName evidence="2">(salmon louse) hypothetical protein</fullName>
    </submittedName>
</protein>